<dbReference type="Gene3D" id="3.30.70.100">
    <property type="match status" value="1"/>
</dbReference>
<dbReference type="InterPro" id="IPR023408">
    <property type="entry name" value="MscS_beta-dom_sf"/>
</dbReference>
<feature type="transmembrane region" description="Helical" evidence="7">
    <location>
        <begin position="64"/>
        <end position="84"/>
    </location>
</feature>
<dbReference type="Pfam" id="PF21082">
    <property type="entry name" value="MS_channel_3rd"/>
    <property type="match status" value="1"/>
</dbReference>
<evidence type="ECO:0000259" key="9">
    <source>
        <dbReference type="Pfam" id="PF21082"/>
    </source>
</evidence>
<feature type="domain" description="Mechanosensitive ion channel MscS C-terminal" evidence="9">
    <location>
        <begin position="256"/>
        <end position="340"/>
    </location>
</feature>
<dbReference type="PANTHER" id="PTHR43634:SF2">
    <property type="entry name" value="LOW CONDUCTANCE MECHANOSENSITIVE CHANNEL YNAI"/>
    <property type="match status" value="1"/>
</dbReference>
<protein>
    <submittedName>
        <fullName evidence="11">Mechanosensitive ion channel</fullName>
    </submittedName>
</protein>
<dbReference type="RefSeq" id="WP_153791474.1">
    <property type="nucleotide sequence ID" value="NZ_CP045915.1"/>
</dbReference>
<dbReference type="PANTHER" id="PTHR43634">
    <property type="entry name" value="OW CONDUCTANCE MECHANOSENSITIVE CHANNEL"/>
    <property type="match status" value="1"/>
</dbReference>
<keyword evidence="3" id="KW-1003">Cell membrane</keyword>
<dbReference type="SUPFAM" id="SSF82861">
    <property type="entry name" value="Mechanosensitive channel protein MscS (YggB), transmembrane region"/>
    <property type="match status" value="1"/>
</dbReference>
<evidence type="ECO:0000256" key="5">
    <source>
        <dbReference type="ARBA" id="ARBA00022989"/>
    </source>
</evidence>
<keyword evidence="6 7" id="KW-0472">Membrane</keyword>
<dbReference type="InterPro" id="IPR006685">
    <property type="entry name" value="MscS_channel_2nd"/>
</dbReference>
<dbReference type="AlphaFoldDB" id="A0A5Q2TLA7"/>
<evidence type="ECO:0000256" key="2">
    <source>
        <dbReference type="ARBA" id="ARBA00008017"/>
    </source>
</evidence>
<feature type="transmembrane region" description="Helical" evidence="7">
    <location>
        <begin position="161"/>
        <end position="179"/>
    </location>
</feature>
<dbReference type="InterPro" id="IPR045042">
    <property type="entry name" value="YnaI-like"/>
</dbReference>
<dbReference type="Gene3D" id="2.30.30.60">
    <property type="match status" value="1"/>
</dbReference>
<evidence type="ECO:0000313" key="12">
    <source>
        <dbReference type="Proteomes" id="UP000339690"/>
    </source>
</evidence>
<dbReference type="Pfam" id="PF21088">
    <property type="entry name" value="MS_channel_1st"/>
    <property type="match status" value="1"/>
</dbReference>
<dbReference type="KEGG" id="grc:GI584_12890"/>
<evidence type="ECO:0000256" key="3">
    <source>
        <dbReference type="ARBA" id="ARBA00022475"/>
    </source>
</evidence>
<gene>
    <name evidence="11" type="ORF">GI584_12890</name>
</gene>
<evidence type="ECO:0000256" key="4">
    <source>
        <dbReference type="ARBA" id="ARBA00022692"/>
    </source>
</evidence>
<name>A0A5Q2TLA7_9BACI</name>
<comment type="similarity">
    <text evidence="2">Belongs to the MscS (TC 1.A.23) family.</text>
</comment>
<evidence type="ECO:0000256" key="6">
    <source>
        <dbReference type="ARBA" id="ARBA00023136"/>
    </source>
</evidence>
<dbReference type="InterPro" id="IPR011066">
    <property type="entry name" value="MscS_channel_C_sf"/>
</dbReference>
<dbReference type="SUPFAM" id="SSF82689">
    <property type="entry name" value="Mechanosensitive channel protein MscS (YggB), C-terminal domain"/>
    <property type="match status" value="1"/>
</dbReference>
<comment type="subcellular location">
    <subcellularLocation>
        <location evidence="1">Cell membrane</location>
        <topology evidence="1">Multi-pass membrane protein</topology>
    </subcellularLocation>
</comment>
<proteinExistence type="inferred from homology"/>
<dbReference type="InterPro" id="IPR049278">
    <property type="entry name" value="MS_channel_C"/>
</dbReference>
<dbReference type="GO" id="GO:0055085">
    <property type="term" value="P:transmembrane transport"/>
    <property type="evidence" value="ECO:0007669"/>
    <property type="project" value="InterPro"/>
</dbReference>
<dbReference type="Gene3D" id="1.10.287.1260">
    <property type="match status" value="1"/>
</dbReference>
<dbReference type="InterPro" id="IPR011014">
    <property type="entry name" value="MscS_channel_TM-2"/>
</dbReference>
<evidence type="ECO:0000259" key="8">
    <source>
        <dbReference type="Pfam" id="PF00924"/>
    </source>
</evidence>
<evidence type="ECO:0000259" key="10">
    <source>
        <dbReference type="Pfam" id="PF21088"/>
    </source>
</evidence>
<keyword evidence="4 7" id="KW-0812">Transmembrane</keyword>
<dbReference type="Pfam" id="PF00924">
    <property type="entry name" value="MS_channel_2nd"/>
    <property type="match status" value="1"/>
</dbReference>
<dbReference type="EMBL" id="CP045915">
    <property type="protein sequence ID" value="QGH34877.1"/>
    <property type="molecule type" value="Genomic_DNA"/>
</dbReference>
<dbReference type="Proteomes" id="UP000339690">
    <property type="component" value="Chromosome"/>
</dbReference>
<feature type="transmembrane region" description="Helical" evidence="7">
    <location>
        <begin position="14"/>
        <end position="43"/>
    </location>
</feature>
<evidence type="ECO:0000256" key="7">
    <source>
        <dbReference type="SAM" id="Phobius"/>
    </source>
</evidence>
<keyword evidence="5 7" id="KW-1133">Transmembrane helix</keyword>
<dbReference type="SUPFAM" id="SSF50182">
    <property type="entry name" value="Sm-like ribonucleoproteins"/>
    <property type="match status" value="1"/>
</dbReference>
<feature type="transmembrane region" description="Helical" evidence="7">
    <location>
        <begin position="90"/>
        <end position="111"/>
    </location>
</feature>
<dbReference type="InterPro" id="IPR010920">
    <property type="entry name" value="LSM_dom_sf"/>
</dbReference>
<evidence type="ECO:0000256" key="1">
    <source>
        <dbReference type="ARBA" id="ARBA00004651"/>
    </source>
</evidence>
<feature type="domain" description="Mechanosensitive ion channel transmembrane helices 2/3" evidence="10">
    <location>
        <begin position="139"/>
        <end position="180"/>
    </location>
</feature>
<feature type="transmembrane region" description="Helical" evidence="7">
    <location>
        <begin position="132"/>
        <end position="155"/>
    </location>
</feature>
<organism evidence="11 12">
    <name type="scientific">Gracilibacillus salitolerans</name>
    <dbReference type="NCBI Taxonomy" id="2663022"/>
    <lineage>
        <taxon>Bacteria</taxon>
        <taxon>Bacillati</taxon>
        <taxon>Bacillota</taxon>
        <taxon>Bacilli</taxon>
        <taxon>Bacillales</taxon>
        <taxon>Bacillaceae</taxon>
        <taxon>Gracilibacillus</taxon>
    </lineage>
</organism>
<reference evidence="11 12" key="1">
    <citation type="submission" date="2019-11" db="EMBL/GenBank/DDBJ databases">
        <title>Gracilibacillus salitolerans sp. nov., a moderate halophile isolated from a saline soil in northwest China.</title>
        <authorList>
            <person name="Gan L."/>
        </authorList>
    </citation>
    <scope>NUCLEOTIDE SEQUENCE [LARGE SCALE GENOMIC DNA]</scope>
    <source>
        <strain evidence="11 12">SCU50</strain>
    </source>
</reference>
<sequence length="370" mass="42807">MNWRFWESITYEDYVNIAISIGIIFFTFILRKLFIKYIFYLFLKIAKKGKSDFLNYVLTSFEKPMRLLIIIIGVYIAIGYFPYLDQENELFGQIISVSFILVITWGLYNLSSSSSLLFMKINDSLNFEIDQILIPFLSKAVRVILIAISFSIIAQEFDYEVSGFVAGLGLGGLAFALAAQEVIKNLFGGVVIITEKPFSIGDWIQSPSIEGTVEDISFRSTIIRTFADSLITIPNATLSNEPITNWSQMGKRRIFFNLGVEYGTTKDKLEKVIEQIRSYLENNEDIHPETIFVRFSEYNDSSLDIMLYFFTNTIDWEEYLKIKEDVNFKIMEILEEENVSVAFPSRSLYLDQESHEFMKNFHKNKDPDSN</sequence>
<keyword evidence="12" id="KW-1185">Reference proteome</keyword>
<dbReference type="GO" id="GO:0005886">
    <property type="term" value="C:plasma membrane"/>
    <property type="evidence" value="ECO:0007669"/>
    <property type="project" value="UniProtKB-SubCell"/>
</dbReference>
<accession>A0A5Q2TLA7</accession>
<dbReference type="InterPro" id="IPR049142">
    <property type="entry name" value="MS_channel_1st"/>
</dbReference>
<feature type="domain" description="Mechanosensitive ion channel MscS" evidence="8">
    <location>
        <begin position="182"/>
        <end position="247"/>
    </location>
</feature>
<evidence type="ECO:0000313" key="11">
    <source>
        <dbReference type="EMBL" id="QGH34877.1"/>
    </source>
</evidence>